<sequence length="159" mass="18185">MKGINGKKTEKKIRSLEDLYSDYERFTKSGGVKSNAKSFNNAITEPIFKIPLEQTVRYKSLMHENSLKKGKGLCTKLIETFMQSLKVQRQAYHGKSFVGNHVHKMPKKSSILKLCNSIPKFVYNQALMYINGQLILAQNIRNCLISLFNAIIYLLPKVL</sequence>
<dbReference type="RefSeq" id="XP_065664903.1">
    <property type="nucleotide sequence ID" value="XM_065808831.1"/>
</dbReference>
<dbReference type="GeneID" id="136086604"/>
<dbReference type="Proteomes" id="UP001652625">
    <property type="component" value="Chromosome 10"/>
</dbReference>
<reference evidence="2" key="1">
    <citation type="submission" date="2025-08" db="UniProtKB">
        <authorList>
            <consortium name="RefSeq"/>
        </authorList>
    </citation>
    <scope>IDENTIFICATION</scope>
</reference>
<proteinExistence type="predicted"/>
<dbReference type="PANTHER" id="PTHR31424:SF6">
    <property type="match status" value="1"/>
</dbReference>
<organism evidence="1 2">
    <name type="scientific">Hydra vulgaris</name>
    <name type="common">Hydra</name>
    <name type="synonym">Hydra attenuata</name>
    <dbReference type="NCBI Taxonomy" id="6087"/>
    <lineage>
        <taxon>Eukaryota</taxon>
        <taxon>Metazoa</taxon>
        <taxon>Cnidaria</taxon>
        <taxon>Hydrozoa</taxon>
        <taxon>Hydroidolina</taxon>
        <taxon>Anthoathecata</taxon>
        <taxon>Aplanulata</taxon>
        <taxon>Hydridae</taxon>
        <taxon>Hydra</taxon>
    </lineage>
</organism>
<protein>
    <submittedName>
        <fullName evidence="2">Uncharacterized protein LOC136086604</fullName>
    </submittedName>
</protein>
<evidence type="ECO:0000313" key="2">
    <source>
        <dbReference type="RefSeq" id="XP_065664903.1"/>
    </source>
</evidence>
<dbReference type="PANTHER" id="PTHR31424">
    <property type="entry name" value="PROTEIN CBG23806"/>
    <property type="match status" value="1"/>
</dbReference>
<accession>A0ABM4CSL4</accession>
<name>A0ABM4CSL4_HYDVU</name>
<keyword evidence="1" id="KW-1185">Reference proteome</keyword>
<gene>
    <name evidence="2" type="primary">LOC136086604</name>
</gene>
<evidence type="ECO:0000313" key="1">
    <source>
        <dbReference type="Proteomes" id="UP001652625"/>
    </source>
</evidence>